<accession>A0A1F7V866</accession>
<organism evidence="2 3">
    <name type="scientific">Candidatus Uhrbacteria bacterium RIFCSPLOWO2_02_FULL_48_18</name>
    <dbReference type="NCBI Taxonomy" id="1802408"/>
    <lineage>
        <taxon>Bacteria</taxon>
        <taxon>Candidatus Uhriibacteriota</taxon>
    </lineage>
</organism>
<evidence type="ECO:0000259" key="1">
    <source>
        <dbReference type="Pfam" id="PF01978"/>
    </source>
</evidence>
<reference evidence="2 3" key="1">
    <citation type="journal article" date="2016" name="Nat. Commun.">
        <title>Thousands of microbial genomes shed light on interconnected biogeochemical processes in an aquifer system.</title>
        <authorList>
            <person name="Anantharaman K."/>
            <person name="Brown C.T."/>
            <person name="Hug L.A."/>
            <person name="Sharon I."/>
            <person name="Castelle C.J."/>
            <person name="Probst A.J."/>
            <person name="Thomas B.C."/>
            <person name="Singh A."/>
            <person name="Wilkins M.J."/>
            <person name="Karaoz U."/>
            <person name="Brodie E.L."/>
            <person name="Williams K.H."/>
            <person name="Hubbard S.S."/>
            <person name="Banfield J.F."/>
        </authorList>
    </citation>
    <scope>NUCLEOTIDE SEQUENCE [LARGE SCALE GENOMIC DNA]</scope>
</reference>
<sequence length="266" mass="30663">MLDLTKPLETLGFTESETSVFLKLSKTGKATAADLARSAKMNRTTVYSILKQLIAKGLVVEDLGTQKRLFHIAPTENIKLLMKDEADQLKKKEAAANSVIDELAKIAETADYVIPKIQFVTEDRIEHFMYQRADEWDASILKGDFGYWGFQEQLFVEKHNKWIDWYWNRVDDRIDLKLISNSSAAEQEMAAKNYKNRNIAFWKDTIQFSATLWIMGDYIVSIVLTQSPNYLVEIHDAVLAQNMREVFKGIWTDLEVKKGEVKEEKI</sequence>
<feature type="domain" description="Transcription regulator TrmB N-terminal" evidence="1">
    <location>
        <begin position="8"/>
        <end position="75"/>
    </location>
</feature>
<dbReference type="InterPro" id="IPR036390">
    <property type="entry name" value="WH_DNA-bd_sf"/>
</dbReference>
<dbReference type="InterPro" id="IPR011991">
    <property type="entry name" value="ArsR-like_HTH"/>
</dbReference>
<evidence type="ECO:0000313" key="3">
    <source>
        <dbReference type="Proteomes" id="UP000176593"/>
    </source>
</evidence>
<dbReference type="AlphaFoldDB" id="A0A1F7V866"/>
<dbReference type="CDD" id="cd00090">
    <property type="entry name" value="HTH_ARSR"/>
    <property type="match status" value="1"/>
</dbReference>
<dbReference type="PANTHER" id="PTHR34293:SF1">
    <property type="entry name" value="HTH-TYPE TRANSCRIPTIONAL REGULATOR TRMBL2"/>
    <property type="match status" value="1"/>
</dbReference>
<proteinExistence type="predicted"/>
<gene>
    <name evidence="2" type="ORF">A3I41_01795</name>
</gene>
<dbReference type="InterPro" id="IPR002831">
    <property type="entry name" value="Tscrpt_reg_TrmB_N"/>
</dbReference>
<evidence type="ECO:0000313" key="2">
    <source>
        <dbReference type="EMBL" id="OGL86277.1"/>
    </source>
</evidence>
<dbReference type="InterPro" id="IPR051797">
    <property type="entry name" value="TrmB-like"/>
</dbReference>
<dbReference type="Proteomes" id="UP000176593">
    <property type="component" value="Unassembled WGS sequence"/>
</dbReference>
<dbReference type="SUPFAM" id="SSF46785">
    <property type="entry name" value="Winged helix' DNA-binding domain"/>
    <property type="match status" value="1"/>
</dbReference>
<comment type="caution">
    <text evidence="2">The sequence shown here is derived from an EMBL/GenBank/DDBJ whole genome shotgun (WGS) entry which is preliminary data.</text>
</comment>
<dbReference type="Pfam" id="PF01978">
    <property type="entry name" value="TrmB"/>
    <property type="match status" value="1"/>
</dbReference>
<protein>
    <recommendedName>
        <fullName evidence="1">Transcription regulator TrmB N-terminal domain-containing protein</fullName>
    </recommendedName>
</protein>
<dbReference type="EMBL" id="MGEQ01000010">
    <property type="protein sequence ID" value="OGL86277.1"/>
    <property type="molecule type" value="Genomic_DNA"/>
</dbReference>
<name>A0A1F7V866_9BACT</name>
<dbReference type="Gene3D" id="1.10.10.10">
    <property type="entry name" value="Winged helix-like DNA-binding domain superfamily/Winged helix DNA-binding domain"/>
    <property type="match status" value="1"/>
</dbReference>
<dbReference type="InterPro" id="IPR036388">
    <property type="entry name" value="WH-like_DNA-bd_sf"/>
</dbReference>
<dbReference type="PANTHER" id="PTHR34293">
    <property type="entry name" value="HTH-TYPE TRANSCRIPTIONAL REGULATOR TRMBL2"/>
    <property type="match status" value="1"/>
</dbReference>